<dbReference type="InterPro" id="IPR009057">
    <property type="entry name" value="Homeodomain-like_sf"/>
</dbReference>
<gene>
    <name evidence="7" type="ORF">F8568_027890</name>
</gene>
<evidence type="ECO:0000256" key="3">
    <source>
        <dbReference type="ARBA" id="ARBA00023163"/>
    </source>
</evidence>
<name>A0A6I4MHR9_9ACTN</name>
<comment type="caution">
    <text evidence="7">The sequence shown here is derived from an EMBL/GenBank/DDBJ whole genome shotgun (WGS) entry which is preliminary data.</text>
</comment>
<dbReference type="SUPFAM" id="SSF48498">
    <property type="entry name" value="Tetracyclin repressor-like, C-terminal domain"/>
    <property type="match status" value="1"/>
</dbReference>
<reference evidence="7" key="1">
    <citation type="submission" date="2019-12" db="EMBL/GenBank/DDBJ databases">
        <title>Actinomadura physcomitrii sp. nov., a novel actinomycete isolated from moss [Physcomitrium sphaericum (Ludw) Fuernr].</title>
        <authorList>
            <person name="Zhuang X."/>
        </authorList>
    </citation>
    <scope>NUCLEOTIDE SEQUENCE [LARGE SCALE GENOMIC DNA]</scope>
    <source>
        <strain evidence="7">LD22</strain>
    </source>
</reference>
<dbReference type="PRINTS" id="PR00455">
    <property type="entry name" value="HTHTETR"/>
</dbReference>
<keyword evidence="8" id="KW-1185">Reference proteome</keyword>
<dbReference type="SUPFAM" id="SSF46689">
    <property type="entry name" value="Homeodomain-like"/>
    <property type="match status" value="1"/>
</dbReference>
<feature type="domain" description="HTH tetR-type" evidence="6">
    <location>
        <begin position="21"/>
        <end position="81"/>
    </location>
</feature>
<dbReference type="GO" id="GO:0000976">
    <property type="term" value="F:transcription cis-regulatory region binding"/>
    <property type="evidence" value="ECO:0007669"/>
    <property type="project" value="TreeGrafter"/>
</dbReference>
<dbReference type="InterPro" id="IPR036271">
    <property type="entry name" value="Tet_transcr_reg_TetR-rel_C_sf"/>
</dbReference>
<sequence length="240" mass="26200">MSGNADGTARGRRGRRAADDAPASVRLSQAALELFSRKGFHATGIREIGAAAGVSTSMLYHYLSSKDEALTDLVLEGLSRHGRALENACAIVDRPEEQLAALIGVHIIIPVKHPQMGQLLQQELHARDWSDHPAISRQRAHTNRLWTGVLTRGRAEGVFDFGSASLARIALMRSTTLVTQWYKDGGSLGLDAVAAQFADLALGTVRAHRDGRPLRFDDLEAPSVARLVEVVEDAHRDVWW</sequence>
<accession>A0A6I4MHR9</accession>
<dbReference type="Pfam" id="PF17932">
    <property type="entry name" value="TetR_C_24"/>
    <property type="match status" value="1"/>
</dbReference>
<dbReference type="Proteomes" id="UP000462055">
    <property type="component" value="Unassembled WGS sequence"/>
</dbReference>
<keyword evidence="1" id="KW-0805">Transcription regulation</keyword>
<dbReference type="InterPro" id="IPR001647">
    <property type="entry name" value="HTH_TetR"/>
</dbReference>
<dbReference type="InterPro" id="IPR041490">
    <property type="entry name" value="KstR2_TetR_C"/>
</dbReference>
<evidence type="ECO:0000256" key="1">
    <source>
        <dbReference type="ARBA" id="ARBA00023015"/>
    </source>
</evidence>
<evidence type="ECO:0000256" key="2">
    <source>
        <dbReference type="ARBA" id="ARBA00023125"/>
    </source>
</evidence>
<feature type="region of interest" description="Disordered" evidence="5">
    <location>
        <begin position="1"/>
        <end position="22"/>
    </location>
</feature>
<protein>
    <submittedName>
        <fullName evidence="7">TetR family transcriptional regulator</fullName>
    </submittedName>
</protein>
<dbReference type="PROSITE" id="PS50977">
    <property type="entry name" value="HTH_TETR_2"/>
    <property type="match status" value="1"/>
</dbReference>
<dbReference type="PANTHER" id="PTHR30055">
    <property type="entry name" value="HTH-TYPE TRANSCRIPTIONAL REGULATOR RUTR"/>
    <property type="match status" value="1"/>
</dbReference>
<evidence type="ECO:0000256" key="4">
    <source>
        <dbReference type="PROSITE-ProRule" id="PRU00335"/>
    </source>
</evidence>
<evidence type="ECO:0000256" key="5">
    <source>
        <dbReference type="SAM" id="MobiDB-lite"/>
    </source>
</evidence>
<evidence type="ECO:0000313" key="8">
    <source>
        <dbReference type="Proteomes" id="UP000462055"/>
    </source>
</evidence>
<dbReference type="AlphaFoldDB" id="A0A6I4MHR9"/>
<evidence type="ECO:0000313" key="7">
    <source>
        <dbReference type="EMBL" id="MWA04135.1"/>
    </source>
</evidence>
<dbReference type="GO" id="GO:0003700">
    <property type="term" value="F:DNA-binding transcription factor activity"/>
    <property type="evidence" value="ECO:0007669"/>
    <property type="project" value="TreeGrafter"/>
</dbReference>
<keyword evidence="3" id="KW-0804">Transcription</keyword>
<dbReference type="RefSeq" id="WP_151596655.1">
    <property type="nucleotide sequence ID" value="NZ_WBMS02000024.1"/>
</dbReference>
<keyword evidence="2 4" id="KW-0238">DNA-binding</keyword>
<proteinExistence type="predicted"/>
<dbReference type="PANTHER" id="PTHR30055:SF234">
    <property type="entry name" value="HTH-TYPE TRANSCRIPTIONAL REGULATOR BETI"/>
    <property type="match status" value="1"/>
</dbReference>
<dbReference type="Gene3D" id="1.10.357.10">
    <property type="entry name" value="Tetracycline Repressor, domain 2"/>
    <property type="match status" value="1"/>
</dbReference>
<feature type="DNA-binding region" description="H-T-H motif" evidence="4">
    <location>
        <begin position="44"/>
        <end position="63"/>
    </location>
</feature>
<organism evidence="7 8">
    <name type="scientific">Actinomadura physcomitrii</name>
    <dbReference type="NCBI Taxonomy" id="2650748"/>
    <lineage>
        <taxon>Bacteria</taxon>
        <taxon>Bacillati</taxon>
        <taxon>Actinomycetota</taxon>
        <taxon>Actinomycetes</taxon>
        <taxon>Streptosporangiales</taxon>
        <taxon>Thermomonosporaceae</taxon>
        <taxon>Actinomadura</taxon>
    </lineage>
</organism>
<dbReference type="InterPro" id="IPR050109">
    <property type="entry name" value="HTH-type_TetR-like_transc_reg"/>
</dbReference>
<dbReference type="EMBL" id="WBMS02000024">
    <property type="protein sequence ID" value="MWA04135.1"/>
    <property type="molecule type" value="Genomic_DNA"/>
</dbReference>
<evidence type="ECO:0000259" key="6">
    <source>
        <dbReference type="PROSITE" id="PS50977"/>
    </source>
</evidence>
<dbReference type="Pfam" id="PF00440">
    <property type="entry name" value="TetR_N"/>
    <property type="match status" value="1"/>
</dbReference>